<dbReference type="Gene3D" id="3.40.1390.30">
    <property type="entry name" value="NIF3 (NGG1p interacting factor 3)-like"/>
    <property type="match status" value="2"/>
</dbReference>
<dbReference type="PANTHER" id="PTHR13799:SF13">
    <property type="entry name" value="NIF3-LIKE PROTEIN 1"/>
    <property type="match status" value="1"/>
</dbReference>
<feature type="binding site" evidence="2">
    <location>
        <position position="64"/>
    </location>
    <ligand>
        <name>a divalent metal cation</name>
        <dbReference type="ChEBI" id="CHEBI:60240"/>
        <label>2</label>
    </ligand>
</feature>
<dbReference type="AlphaFoldDB" id="A0A0C2XNS3"/>
<comment type="similarity">
    <text evidence="1">Belongs to the GTP cyclohydrolase I type 2/NIF3 family.</text>
</comment>
<reference evidence="3 4" key="1">
    <citation type="submission" date="2014-04" db="EMBL/GenBank/DDBJ databases">
        <title>Evolutionary Origins and Diversification of the Mycorrhizal Mutualists.</title>
        <authorList>
            <consortium name="DOE Joint Genome Institute"/>
            <consortium name="Mycorrhizal Genomics Consortium"/>
            <person name="Kohler A."/>
            <person name="Kuo A."/>
            <person name="Nagy L.G."/>
            <person name="Floudas D."/>
            <person name="Copeland A."/>
            <person name="Barry K.W."/>
            <person name="Cichocki N."/>
            <person name="Veneault-Fourrey C."/>
            <person name="LaButti K."/>
            <person name="Lindquist E.A."/>
            <person name="Lipzen A."/>
            <person name="Lundell T."/>
            <person name="Morin E."/>
            <person name="Murat C."/>
            <person name="Riley R."/>
            <person name="Ohm R."/>
            <person name="Sun H."/>
            <person name="Tunlid A."/>
            <person name="Henrissat B."/>
            <person name="Grigoriev I.V."/>
            <person name="Hibbett D.S."/>
            <person name="Martin F."/>
        </authorList>
    </citation>
    <scope>NUCLEOTIDE SEQUENCE [LARGE SCALE GENOMIC DNA]</scope>
    <source>
        <strain evidence="3 4">Koide BX008</strain>
    </source>
</reference>
<dbReference type="NCBIfam" id="TIGR00486">
    <property type="entry name" value="YbgI_SA1388"/>
    <property type="match status" value="1"/>
</dbReference>
<evidence type="ECO:0000256" key="2">
    <source>
        <dbReference type="PIRSR" id="PIRSR602678-1"/>
    </source>
</evidence>
<dbReference type="STRING" id="946122.A0A0C2XNS3"/>
<dbReference type="HOGENOM" id="CLU_037423_0_1_1"/>
<accession>A0A0C2XNS3</accession>
<keyword evidence="4" id="KW-1185">Reference proteome</keyword>
<organism evidence="3 4">
    <name type="scientific">Amanita muscaria (strain Koide BX008)</name>
    <dbReference type="NCBI Taxonomy" id="946122"/>
    <lineage>
        <taxon>Eukaryota</taxon>
        <taxon>Fungi</taxon>
        <taxon>Dikarya</taxon>
        <taxon>Basidiomycota</taxon>
        <taxon>Agaricomycotina</taxon>
        <taxon>Agaricomycetes</taxon>
        <taxon>Agaricomycetidae</taxon>
        <taxon>Agaricales</taxon>
        <taxon>Pluteineae</taxon>
        <taxon>Amanitaceae</taxon>
        <taxon>Amanita</taxon>
    </lineage>
</organism>
<dbReference type="GO" id="GO:0005739">
    <property type="term" value="C:mitochondrion"/>
    <property type="evidence" value="ECO:0007669"/>
    <property type="project" value="TreeGrafter"/>
</dbReference>
<evidence type="ECO:0000313" key="4">
    <source>
        <dbReference type="Proteomes" id="UP000054549"/>
    </source>
</evidence>
<dbReference type="EMBL" id="KN818222">
    <property type="protein sequence ID" value="KIL71251.1"/>
    <property type="molecule type" value="Genomic_DNA"/>
</dbReference>
<dbReference type="FunFam" id="3.40.1390.30:FF:000001">
    <property type="entry name" value="GTP cyclohydrolase 1 type 2"/>
    <property type="match status" value="1"/>
</dbReference>
<evidence type="ECO:0000256" key="1">
    <source>
        <dbReference type="ARBA" id="ARBA00006964"/>
    </source>
</evidence>
<feature type="binding site" evidence="2">
    <location>
        <position position="26"/>
    </location>
    <ligand>
        <name>a divalent metal cation</name>
        <dbReference type="ChEBI" id="CHEBI:60240"/>
        <label>1</label>
    </ligand>
</feature>
<dbReference type="SUPFAM" id="SSF102705">
    <property type="entry name" value="NIF3 (NGG1p interacting factor 3)-like"/>
    <property type="match status" value="1"/>
</dbReference>
<dbReference type="Pfam" id="PF01784">
    <property type="entry name" value="DUF34_NIF3"/>
    <property type="match status" value="1"/>
</dbReference>
<feature type="binding site" evidence="2">
    <location>
        <position position="191"/>
    </location>
    <ligand>
        <name>a divalent metal cation</name>
        <dbReference type="ChEBI" id="CHEBI:60240"/>
        <label>1</label>
    </ligand>
</feature>
<dbReference type="InterPro" id="IPR036069">
    <property type="entry name" value="DUF34/NIF3_sf"/>
</dbReference>
<name>A0A0C2XNS3_AMAMK</name>
<dbReference type="GO" id="GO:0046872">
    <property type="term" value="F:metal ion binding"/>
    <property type="evidence" value="ECO:0007669"/>
    <property type="project" value="UniProtKB-KW"/>
</dbReference>
<evidence type="ECO:0000313" key="3">
    <source>
        <dbReference type="EMBL" id="KIL71251.1"/>
    </source>
</evidence>
<protein>
    <submittedName>
        <fullName evidence="3">Uncharacterized protein</fullName>
    </submittedName>
</protein>
<dbReference type="InterPro" id="IPR002678">
    <property type="entry name" value="DUF34/NIF3"/>
</dbReference>
<dbReference type="PANTHER" id="PTHR13799">
    <property type="entry name" value="NGG1 INTERACTING FACTOR 3"/>
    <property type="match status" value="1"/>
</dbReference>
<keyword evidence="2" id="KW-0479">Metal-binding</keyword>
<proteinExistence type="inferred from homology"/>
<dbReference type="Proteomes" id="UP000054549">
    <property type="component" value="Unassembled WGS sequence"/>
</dbReference>
<dbReference type="OrthoDB" id="3345469at2759"/>
<sequence>MLTVDLTPEVMEETLSSNAGIVVAYHPPIFGGLKSLKLSNPLQNSILTCAAHGISIYSPHSALDSVYDGINDWLALGVLEKQENGSVRSLLETDIGPDGAEGRMVELVDAITMELLVKRMKAHLGVDHIQIGCPAVSSGPSTPVRTVAICAGSGASMLQGKTADVYLTGEMSHHEVLAAVASGVHVMICGHTNTERGYLPILAKKLRNGLDQELREMGTGLAVGEVIVSTRDAHPLKVL</sequence>
<dbReference type="FunCoup" id="A0A0C2XNS3">
    <property type="interactions" value="541"/>
</dbReference>
<feature type="binding site" evidence="2">
    <location>
        <position position="195"/>
    </location>
    <ligand>
        <name>a divalent metal cation</name>
        <dbReference type="ChEBI" id="CHEBI:60240"/>
        <label>1</label>
    </ligand>
</feature>
<dbReference type="InParanoid" id="A0A0C2XNS3"/>
<gene>
    <name evidence="3" type="ORF">M378DRAFT_188826</name>
</gene>